<dbReference type="Proteomes" id="UP000002377">
    <property type="component" value="Chromosome"/>
</dbReference>
<organism evidence="5 6">
    <name type="scientific">Thermincola potens (strain JR)</name>
    <dbReference type="NCBI Taxonomy" id="635013"/>
    <lineage>
        <taxon>Bacteria</taxon>
        <taxon>Bacillati</taxon>
        <taxon>Bacillota</taxon>
        <taxon>Clostridia</taxon>
        <taxon>Eubacteriales</taxon>
        <taxon>Thermincolaceae</taxon>
        <taxon>Thermincola</taxon>
    </lineage>
</organism>
<protein>
    <submittedName>
        <fullName evidence="5">Tetratricopeptide TPR_2 repeat protein</fullName>
    </submittedName>
</protein>
<dbReference type="AlphaFoldDB" id="D5XE43"/>
<evidence type="ECO:0000256" key="3">
    <source>
        <dbReference type="PROSITE-ProRule" id="PRU00339"/>
    </source>
</evidence>
<keyword evidence="1" id="KW-0677">Repeat</keyword>
<dbReference type="Pfam" id="PF13424">
    <property type="entry name" value="TPR_12"/>
    <property type="match status" value="1"/>
</dbReference>
<dbReference type="RefSeq" id="WP_013119933.1">
    <property type="nucleotide sequence ID" value="NC_014152.1"/>
</dbReference>
<dbReference type="eggNOG" id="COG0457">
    <property type="taxonomic scope" value="Bacteria"/>
</dbReference>
<keyword evidence="6" id="KW-1185">Reference proteome</keyword>
<dbReference type="STRING" id="635013.TherJR_1049"/>
<dbReference type="Gene3D" id="1.25.40.10">
    <property type="entry name" value="Tetratricopeptide repeat domain"/>
    <property type="match status" value="1"/>
</dbReference>
<keyword evidence="2 3" id="KW-0802">TPR repeat</keyword>
<evidence type="ECO:0000313" key="5">
    <source>
        <dbReference type="EMBL" id="ADG81914.1"/>
    </source>
</evidence>
<dbReference type="Pfam" id="PF07719">
    <property type="entry name" value="TPR_2"/>
    <property type="match status" value="1"/>
</dbReference>
<sequence>MDDWWASGISCFLPEEAVSFLSVAIVYYLLNRYYKKLIDFLFLFRAKLFKLKPLRYKVLPHFNGTDLQAKGQKPEIHYYLGEAYLRSGMLEEAKKELQAALCLDLHLFNGRPYTRLAECYLREGNREKALQMLDKAVDWFPTLSTLCETGELYRISGEKEKARRIFNQVIQGYKEQLKYRRRKEWRWLLFALLRNFNL</sequence>
<feature type="repeat" description="TPR" evidence="3">
    <location>
        <begin position="110"/>
        <end position="143"/>
    </location>
</feature>
<dbReference type="HOGENOM" id="CLU_1377556_0_0_9"/>
<dbReference type="SMART" id="SM00028">
    <property type="entry name" value="TPR"/>
    <property type="match status" value="2"/>
</dbReference>
<dbReference type="PROSITE" id="PS50005">
    <property type="entry name" value="TPR"/>
    <property type="match status" value="2"/>
</dbReference>
<accession>D5XE43</accession>
<gene>
    <name evidence="5" type="ordered locus">TherJR_1049</name>
</gene>
<evidence type="ECO:0000313" key="6">
    <source>
        <dbReference type="Proteomes" id="UP000002377"/>
    </source>
</evidence>
<reference evidence="5 6" key="1">
    <citation type="submission" date="2010-05" db="EMBL/GenBank/DDBJ databases">
        <title>Complete sequence of Thermincola sp. JR.</title>
        <authorList>
            <consortium name="US DOE Joint Genome Institute"/>
            <person name="Lucas S."/>
            <person name="Copeland A."/>
            <person name="Lapidus A."/>
            <person name="Cheng J.-F."/>
            <person name="Bruce D."/>
            <person name="Goodwin L."/>
            <person name="Pitluck S."/>
            <person name="Chertkov O."/>
            <person name="Detter J.C."/>
            <person name="Han C."/>
            <person name="Tapia R."/>
            <person name="Land M."/>
            <person name="Hauser L."/>
            <person name="Kyrpides N."/>
            <person name="Mikhailova N."/>
            <person name="Hazen T.C."/>
            <person name="Woyke T."/>
        </authorList>
    </citation>
    <scope>NUCLEOTIDE SEQUENCE [LARGE SCALE GENOMIC DNA]</scope>
    <source>
        <strain evidence="5 6">JR</strain>
    </source>
</reference>
<evidence type="ECO:0000256" key="1">
    <source>
        <dbReference type="ARBA" id="ARBA00022737"/>
    </source>
</evidence>
<dbReference type="InterPro" id="IPR019734">
    <property type="entry name" value="TPR_rpt"/>
</dbReference>
<feature type="transmembrane region" description="Helical" evidence="4">
    <location>
        <begin position="6"/>
        <end position="30"/>
    </location>
</feature>
<feature type="repeat" description="TPR" evidence="3">
    <location>
        <begin position="74"/>
        <end position="107"/>
    </location>
</feature>
<name>D5XE43_THEPJ</name>
<proteinExistence type="predicted"/>
<dbReference type="InterPro" id="IPR011990">
    <property type="entry name" value="TPR-like_helical_dom_sf"/>
</dbReference>
<evidence type="ECO:0000256" key="2">
    <source>
        <dbReference type="ARBA" id="ARBA00022803"/>
    </source>
</evidence>
<keyword evidence="4" id="KW-0472">Membrane</keyword>
<dbReference type="SUPFAM" id="SSF48452">
    <property type="entry name" value="TPR-like"/>
    <property type="match status" value="1"/>
</dbReference>
<dbReference type="KEGG" id="tjr:TherJR_1049"/>
<dbReference type="InterPro" id="IPR013105">
    <property type="entry name" value="TPR_2"/>
</dbReference>
<dbReference type="EMBL" id="CP002028">
    <property type="protein sequence ID" value="ADG81914.1"/>
    <property type="molecule type" value="Genomic_DNA"/>
</dbReference>
<evidence type="ECO:0000256" key="4">
    <source>
        <dbReference type="SAM" id="Phobius"/>
    </source>
</evidence>
<keyword evidence="4" id="KW-0812">Transmembrane</keyword>
<keyword evidence="4" id="KW-1133">Transmembrane helix</keyword>